<proteinExistence type="inferred from homology"/>
<organism evidence="7 8">
    <name type="scientific">Chaetomium fimeti</name>
    <dbReference type="NCBI Taxonomy" id="1854472"/>
    <lineage>
        <taxon>Eukaryota</taxon>
        <taxon>Fungi</taxon>
        <taxon>Dikarya</taxon>
        <taxon>Ascomycota</taxon>
        <taxon>Pezizomycotina</taxon>
        <taxon>Sordariomycetes</taxon>
        <taxon>Sordariomycetidae</taxon>
        <taxon>Sordariales</taxon>
        <taxon>Chaetomiaceae</taxon>
        <taxon>Chaetomium</taxon>
    </lineage>
</organism>
<evidence type="ECO:0000313" key="8">
    <source>
        <dbReference type="Proteomes" id="UP001278766"/>
    </source>
</evidence>
<evidence type="ECO:0000313" key="7">
    <source>
        <dbReference type="EMBL" id="KAK3299586.1"/>
    </source>
</evidence>
<name>A0AAE0HPT1_9PEZI</name>
<evidence type="ECO:0000256" key="5">
    <source>
        <dbReference type="SAM" id="SignalP"/>
    </source>
</evidence>
<comment type="similarity">
    <text evidence="3">Belongs to the secreted LysM effector family.</text>
</comment>
<feature type="region of interest" description="Disordered" evidence="4">
    <location>
        <begin position="539"/>
        <end position="559"/>
    </location>
</feature>
<dbReference type="SUPFAM" id="SSF54106">
    <property type="entry name" value="LysM domain"/>
    <property type="match status" value="3"/>
</dbReference>
<reference evidence="7" key="1">
    <citation type="journal article" date="2023" name="Mol. Phylogenet. Evol.">
        <title>Genome-scale phylogeny and comparative genomics of the fungal order Sordariales.</title>
        <authorList>
            <person name="Hensen N."/>
            <person name="Bonometti L."/>
            <person name="Westerberg I."/>
            <person name="Brannstrom I.O."/>
            <person name="Guillou S."/>
            <person name="Cros-Aarteil S."/>
            <person name="Calhoun S."/>
            <person name="Haridas S."/>
            <person name="Kuo A."/>
            <person name="Mondo S."/>
            <person name="Pangilinan J."/>
            <person name="Riley R."/>
            <person name="LaButti K."/>
            <person name="Andreopoulos B."/>
            <person name="Lipzen A."/>
            <person name="Chen C."/>
            <person name="Yan M."/>
            <person name="Daum C."/>
            <person name="Ng V."/>
            <person name="Clum A."/>
            <person name="Steindorff A."/>
            <person name="Ohm R.A."/>
            <person name="Martin F."/>
            <person name="Silar P."/>
            <person name="Natvig D.O."/>
            <person name="Lalanne C."/>
            <person name="Gautier V."/>
            <person name="Ament-Velasquez S.L."/>
            <person name="Kruys A."/>
            <person name="Hutchinson M.I."/>
            <person name="Powell A.J."/>
            <person name="Barry K."/>
            <person name="Miller A.N."/>
            <person name="Grigoriev I.V."/>
            <person name="Debuchy R."/>
            <person name="Gladieux P."/>
            <person name="Hiltunen Thoren M."/>
            <person name="Johannesson H."/>
        </authorList>
    </citation>
    <scope>NUCLEOTIDE SEQUENCE</scope>
    <source>
        <strain evidence="7">CBS 168.71</strain>
    </source>
</reference>
<feature type="chain" id="PRO_5042041167" description="LysM domain-containing protein" evidence="5">
    <location>
        <begin position="17"/>
        <end position="581"/>
    </location>
</feature>
<dbReference type="Gene3D" id="3.10.350.10">
    <property type="entry name" value="LysM domain"/>
    <property type="match status" value="4"/>
</dbReference>
<dbReference type="GeneID" id="87842538"/>
<dbReference type="GO" id="GO:0008061">
    <property type="term" value="F:chitin binding"/>
    <property type="evidence" value="ECO:0007669"/>
    <property type="project" value="UniProtKB-KW"/>
</dbReference>
<dbReference type="PROSITE" id="PS51782">
    <property type="entry name" value="LYSM"/>
    <property type="match status" value="4"/>
</dbReference>
<dbReference type="InterPro" id="IPR052210">
    <property type="entry name" value="LysM1-like"/>
</dbReference>
<dbReference type="EMBL" id="JAUEPN010000002">
    <property type="protein sequence ID" value="KAK3299586.1"/>
    <property type="molecule type" value="Genomic_DNA"/>
</dbReference>
<feature type="domain" description="LysM" evidence="6">
    <location>
        <begin position="388"/>
        <end position="434"/>
    </location>
</feature>
<dbReference type="Pfam" id="PF01476">
    <property type="entry name" value="LysM"/>
    <property type="match status" value="3"/>
</dbReference>
<evidence type="ECO:0000259" key="6">
    <source>
        <dbReference type="PROSITE" id="PS51782"/>
    </source>
</evidence>
<dbReference type="RefSeq" id="XP_062663100.1">
    <property type="nucleotide sequence ID" value="XM_062805590.1"/>
</dbReference>
<dbReference type="Proteomes" id="UP001278766">
    <property type="component" value="Unassembled WGS sequence"/>
</dbReference>
<keyword evidence="8" id="KW-1185">Reference proteome</keyword>
<comment type="caution">
    <text evidence="7">The sequence shown here is derived from an EMBL/GenBank/DDBJ whole genome shotgun (WGS) entry which is preliminary data.</text>
</comment>
<evidence type="ECO:0000256" key="2">
    <source>
        <dbReference type="ARBA" id="ARBA00023026"/>
    </source>
</evidence>
<evidence type="ECO:0000256" key="1">
    <source>
        <dbReference type="ARBA" id="ARBA00022669"/>
    </source>
</evidence>
<dbReference type="CDD" id="cd00118">
    <property type="entry name" value="LysM"/>
    <property type="match status" value="2"/>
</dbReference>
<sequence length="581" mass="61831">MAFKLLLAAALPLASAADPSVRYFQVPSERGKKLTNSRVQFFFFANQSSTQFPGLSAACNQALTAPVWECPRELLNLVGGEHYYTLKNETVMDVLCRPECPTALVTYRSDVVTACANDNQPRDGYPATYWVDAVNSVQKQTCLKDSATGEYCTQFLERVLGDATSPADLLGGYSTESLCSECVVNLFEHQQSTPYSNYDTDMAEAWAAIQAQCGLSLPTATQTLETNVTSLGNYAPSGYPTAVCVGGRTYEIASGDNCIDISKNNGVSTGALITLNSLRMDCTNIFAGQALCLPPICDDYVVQSGDTCIAIAENFLTSYQQIIAWNPTINNVCTNLIAGHNICVGPPGGVQNFTTVPGATATKTALYATTTAERPAPVASGTTTKCGKYYQVQLGDYCELVAVNQTVGLDLFLAMNPQVDAACTNLLAGAYYCVLPTQDWNTTATSTVVPAPTATPPGTTEDCYEWYVIQSGDYCAKVQDQFGISFEQLQGWNPSLANDCSNLQLDVAYCVNGAASIAARATAAFSNSHAEGVIARPRGAGSAPLATASPESESGGVAIGWPGVNSPRLRKMMGLSEKMEL</sequence>
<keyword evidence="1" id="KW-0147">Chitin-binding</keyword>
<evidence type="ECO:0000256" key="4">
    <source>
        <dbReference type="SAM" id="MobiDB-lite"/>
    </source>
</evidence>
<protein>
    <recommendedName>
        <fullName evidence="6">LysM domain-containing protein</fullName>
    </recommendedName>
</protein>
<accession>A0AAE0HPT1</accession>
<feature type="signal peptide" evidence="5">
    <location>
        <begin position="1"/>
        <end position="16"/>
    </location>
</feature>
<feature type="domain" description="LysM" evidence="6">
    <location>
        <begin position="248"/>
        <end position="293"/>
    </location>
</feature>
<keyword evidence="5" id="KW-0732">Signal</keyword>
<feature type="domain" description="LysM" evidence="6">
    <location>
        <begin position="298"/>
        <end position="344"/>
    </location>
</feature>
<dbReference type="InterPro" id="IPR036779">
    <property type="entry name" value="LysM_dom_sf"/>
</dbReference>
<feature type="domain" description="LysM" evidence="6">
    <location>
        <begin position="465"/>
        <end position="511"/>
    </location>
</feature>
<reference evidence="7" key="2">
    <citation type="submission" date="2023-06" db="EMBL/GenBank/DDBJ databases">
        <authorList>
            <consortium name="Lawrence Berkeley National Laboratory"/>
            <person name="Haridas S."/>
            <person name="Hensen N."/>
            <person name="Bonometti L."/>
            <person name="Westerberg I."/>
            <person name="Brannstrom I.O."/>
            <person name="Guillou S."/>
            <person name="Cros-Aarteil S."/>
            <person name="Calhoun S."/>
            <person name="Kuo A."/>
            <person name="Mondo S."/>
            <person name="Pangilinan J."/>
            <person name="Riley R."/>
            <person name="Labutti K."/>
            <person name="Andreopoulos B."/>
            <person name="Lipzen A."/>
            <person name="Chen C."/>
            <person name="Yanf M."/>
            <person name="Daum C."/>
            <person name="Ng V."/>
            <person name="Clum A."/>
            <person name="Steindorff A."/>
            <person name="Ohm R."/>
            <person name="Martin F."/>
            <person name="Silar P."/>
            <person name="Natvig D."/>
            <person name="Lalanne C."/>
            <person name="Gautier V."/>
            <person name="Ament-Velasquez S.L."/>
            <person name="Kruys A."/>
            <person name="Hutchinson M.I."/>
            <person name="Powell A.J."/>
            <person name="Barry K."/>
            <person name="Miller A.N."/>
            <person name="Grigoriev I.V."/>
            <person name="Debuchy R."/>
            <person name="Gladieux P."/>
            <person name="Thoren M.H."/>
            <person name="Johannesson H."/>
        </authorList>
    </citation>
    <scope>NUCLEOTIDE SEQUENCE</scope>
    <source>
        <strain evidence="7">CBS 168.71</strain>
    </source>
</reference>
<gene>
    <name evidence="7" type="ORF">B0H64DRAFT_422975</name>
</gene>
<dbReference type="InterPro" id="IPR018392">
    <property type="entry name" value="LysM"/>
</dbReference>
<dbReference type="PANTHER" id="PTHR34997:SF1">
    <property type="entry name" value="PEPTIDOGLYCAN-BINDING LYSIN DOMAIN"/>
    <property type="match status" value="1"/>
</dbReference>
<keyword evidence="2" id="KW-0843">Virulence</keyword>
<dbReference type="AlphaFoldDB" id="A0AAE0HPT1"/>
<dbReference type="SMART" id="SM00257">
    <property type="entry name" value="LysM"/>
    <property type="match status" value="4"/>
</dbReference>
<evidence type="ECO:0000256" key="3">
    <source>
        <dbReference type="ARBA" id="ARBA00044955"/>
    </source>
</evidence>
<dbReference type="PANTHER" id="PTHR34997">
    <property type="entry name" value="AM15"/>
    <property type="match status" value="1"/>
</dbReference>